<feature type="non-terminal residue" evidence="2">
    <location>
        <position position="1"/>
    </location>
</feature>
<reference evidence="2" key="1">
    <citation type="submission" date="2020-02" db="EMBL/GenBank/DDBJ databases">
        <authorList>
            <person name="Meier V. D."/>
        </authorList>
    </citation>
    <scope>NUCLEOTIDE SEQUENCE</scope>
    <source>
        <strain evidence="2">AVDCRST_MAG83</strain>
    </source>
</reference>
<proteinExistence type="predicted"/>
<feature type="region of interest" description="Disordered" evidence="1">
    <location>
        <begin position="32"/>
        <end position="139"/>
    </location>
</feature>
<accession>A0A6J4HWK5</accession>
<dbReference type="AlphaFoldDB" id="A0A6J4HWK5"/>
<gene>
    <name evidence="2" type="ORF">AVDCRST_MAG83-1349</name>
</gene>
<evidence type="ECO:0000313" key="2">
    <source>
        <dbReference type="EMBL" id="CAA9235795.1"/>
    </source>
</evidence>
<organism evidence="2">
    <name type="scientific">uncultured Arthrobacter sp</name>
    <dbReference type="NCBI Taxonomy" id="114050"/>
    <lineage>
        <taxon>Bacteria</taxon>
        <taxon>Bacillati</taxon>
        <taxon>Actinomycetota</taxon>
        <taxon>Actinomycetes</taxon>
        <taxon>Micrococcales</taxon>
        <taxon>Micrococcaceae</taxon>
        <taxon>Arthrobacter</taxon>
        <taxon>environmental samples</taxon>
    </lineage>
</organism>
<feature type="compositionally biased region" description="Basic and acidic residues" evidence="1">
    <location>
        <begin position="35"/>
        <end position="52"/>
    </location>
</feature>
<protein>
    <submittedName>
        <fullName evidence="2">Integral membrane protein</fullName>
    </submittedName>
</protein>
<dbReference type="EMBL" id="CADCTE010000080">
    <property type="protein sequence ID" value="CAA9235795.1"/>
    <property type="molecule type" value="Genomic_DNA"/>
</dbReference>
<sequence length="139" mass="15820">ARQWAHEYTPERDLAALRRHLAGSRLLRRRNPVLRPDHHDPLRNRLLPDRPLRPVALRADSGGPRRAGVLLLHPGQHHLAARRGDLDRHRARPHGDPHVREHHRDSPGHRQPQAHPRVTDAAGQGHRGDARHSDSPVPL</sequence>
<feature type="compositionally biased region" description="Basic and acidic residues" evidence="1">
    <location>
        <begin position="126"/>
        <end position="139"/>
    </location>
</feature>
<feature type="non-terminal residue" evidence="2">
    <location>
        <position position="139"/>
    </location>
</feature>
<evidence type="ECO:0000256" key="1">
    <source>
        <dbReference type="SAM" id="MobiDB-lite"/>
    </source>
</evidence>
<feature type="compositionally biased region" description="Basic and acidic residues" evidence="1">
    <location>
        <begin position="82"/>
        <end position="108"/>
    </location>
</feature>
<name>A0A6J4HWK5_9MICC</name>